<dbReference type="STRING" id="617002.SAMN05660653_02797"/>
<sequence length="120" mass="13032">MTSQKRVLIIEDDGILAMALESLLTNMGHVVVKAVATGEDGIVAVKDAQPELVLMDINLAGRMNGITAAEHIRSFSDIPIVYLTGHSEEAVVREAEKTKPHGFLLKPVLKKQLKTCLESL</sequence>
<dbReference type="OrthoDB" id="9790791at2"/>
<name>A0A1G6EEB1_9BACT</name>
<dbReference type="InterPro" id="IPR050595">
    <property type="entry name" value="Bact_response_regulator"/>
</dbReference>
<gene>
    <name evidence="4" type="ORF">SAMN05660653_02797</name>
</gene>
<feature type="domain" description="Response regulatory" evidence="3">
    <location>
        <begin position="6"/>
        <end position="120"/>
    </location>
</feature>
<dbReference type="AlphaFoldDB" id="A0A1G6EEB1"/>
<dbReference type="InterPro" id="IPR001789">
    <property type="entry name" value="Sig_transdc_resp-reg_receiver"/>
</dbReference>
<evidence type="ECO:0000256" key="2">
    <source>
        <dbReference type="PROSITE-ProRule" id="PRU00169"/>
    </source>
</evidence>
<dbReference type="PANTHER" id="PTHR44591">
    <property type="entry name" value="STRESS RESPONSE REGULATOR PROTEIN 1"/>
    <property type="match status" value="1"/>
</dbReference>
<evidence type="ECO:0000256" key="1">
    <source>
        <dbReference type="ARBA" id="ARBA00022553"/>
    </source>
</evidence>
<protein>
    <submittedName>
        <fullName evidence="4">Response regulator receiver domain-containing protein</fullName>
    </submittedName>
</protein>
<dbReference type="EMBL" id="FMXO01000017">
    <property type="protein sequence ID" value="SDB55726.1"/>
    <property type="molecule type" value="Genomic_DNA"/>
</dbReference>
<dbReference type="Pfam" id="PF00072">
    <property type="entry name" value="Response_reg"/>
    <property type="match status" value="1"/>
</dbReference>
<dbReference type="GO" id="GO:0000160">
    <property type="term" value="P:phosphorelay signal transduction system"/>
    <property type="evidence" value="ECO:0007669"/>
    <property type="project" value="InterPro"/>
</dbReference>
<dbReference type="SMART" id="SM00448">
    <property type="entry name" value="REC"/>
    <property type="match status" value="1"/>
</dbReference>
<dbReference type="CDD" id="cd17534">
    <property type="entry name" value="REC_DC-like"/>
    <property type="match status" value="1"/>
</dbReference>
<dbReference type="Gene3D" id="3.40.50.2300">
    <property type="match status" value="1"/>
</dbReference>
<keyword evidence="5" id="KW-1185">Reference proteome</keyword>
<evidence type="ECO:0000313" key="4">
    <source>
        <dbReference type="EMBL" id="SDB55726.1"/>
    </source>
</evidence>
<organism evidence="4 5">
    <name type="scientific">Desulfonatronum thiosulfatophilum</name>
    <dbReference type="NCBI Taxonomy" id="617002"/>
    <lineage>
        <taxon>Bacteria</taxon>
        <taxon>Pseudomonadati</taxon>
        <taxon>Thermodesulfobacteriota</taxon>
        <taxon>Desulfovibrionia</taxon>
        <taxon>Desulfovibrionales</taxon>
        <taxon>Desulfonatronaceae</taxon>
        <taxon>Desulfonatronum</taxon>
    </lineage>
</organism>
<keyword evidence="1 2" id="KW-0597">Phosphoprotein</keyword>
<evidence type="ECO:0000313" key="5">
    <source>
        <dbReference type="Proteomes" id="UP000198771"/>
    </source>
</evidence>
<dbReference type="PANTHER" id="PTHR44591:SF3">
    <property type="entry name" value="RESPONSE REGULATORY DOMAIN-CONTAINING PROTEIN"/>
    <property type="match status" value="1"/>
</dbReference>
<dbReference type="RefSeq" id="WP_092123127.1">
    <property type="nucleotide sequence ID" value="NZ_FMXO01000017.1"/>
</dbReference>
<dbReference type="SUPFAM" id="SSF52172">
    <property type="entry name" value="CheY-like"/>
    <property type="match status" value="1"/>
</dbReference>
<evidence type="ECO:0000259" key="3">
    <source>
        <dbReference type="PROSITE" id="PS50110"/>
    </source>
</evidence>
<dbReference type="PROSITE" id="PS50110">
    <property type="entry name" value="RESPONSE_REGULATORY"/>
    <property type="match status" value="1"/>
</dbReference>
<dbReference type="InterPro" id="IPR011006">
    <property type="entry name" value="CheY-like_superfamily"/>
</dbReference>
<proteinExistence type="predicted"/>
<accession>A0A1G6EEB1</accession>
<feature type="modified residue" description="4-aspartylphosphate" evidence="2">
    <location>
        <position position="56"/>
    </location>
</feature>
<dbReference type="Proteomes" id="UP000198771">
    <property type="component" value="Unassembled WGS sequence"/>
</dbReference>
<reference evidence="4 5" key="1">
    <citation type="submission" date="2016-10" db="EMBL/GenBank/DDBJ databases">
        <authorList>
            <person name="de Groot N.N."/>
        </authorList>
    </citation>
    <scope>NUCLEOTIDE SEQUENCE [LARGE SCALE GENOMIC DNA]</scope>
    <source>
        <strain evidence="4 5">ASO4-2</strain>
    </source>
</reference>